<sequence>MDTPTSYRTMFGDDLLAGLDLVGRGDGMAKLESNVGVGYQRF</sequence>
<proteinExistence type="predicted"/>
<evidence type="ECO:0000313" key="1">
    <source>
        <dbReference type="EMBL" id="QGG48962.1"/>
    </source>
</evidence>
<dbReference type="AlphaFoldDB" id="A0A5Q2N6G3"/>
<dbReference type="KEGG" id="hcv:FTV88_2873"/>
<name>A0A5Q2N6G3_9FIRM</name>
<reference evidence="2" key="1">
    <citation type="submission" date="2019-11" db="EMBL/GenBank/DDBJ databases">
        <title>Genome sequence of Heliorestis convoluta strain HH, an alkaliphilic and minimalistic phototrophic bacterium from a soda lake in Egypt.</title>
        <authorList>
            <person name="Dewey E.D."/>
            <person name="Stokes L.M."/>
            <person name="Burchell B.M."/>
            <person name="Shaffer K.N."/>
            <person name="Huntington A.M."/>
            <person name="Baker J.M."/>
            <person name="Nadendla S."/>
            <person name="Giglio M.G."/>
            <person name="Touchman J.W."/>
            <person name="Blankenship R.E."/>
            <person name="Madigan M.T."/>
            <person name="Sattley W.M."/>
        </authorList>
    </citation>
    <scope>NUCLEOTIDE SEQUENCE [LARGE SCALE GENOMIC DNA]</scope>
    <source>
        <strain evidence="2">HH</strain>
    </source>
</reference>
<keyword evidence="2" id="KW-1185">Reference proteome</keyword>
<accession>A0A5Q2N6G3</accession>
<evidence type="ECO:0000313" key="2">
    <source>
        <dbReference type="Proteomes" id="UP000366051"/>
    </source>
</evidence>
<dbReference type="Proteomes" id="UP000366051">
    <property type="component" value="Chromosome"/>
</dbReference>
<protein>
    <submittedName>
        <fullName evidence="1">Uncharacterized protein</fullName>
    </submittedName>
</protein>
<organism evidence="1 2">
    <name type="scientific">Heliorestis convoluta</name>
    <dbReference type="NCBI Taxonomy" id="356322"/>
    <lineage>
        <taxon>Bacteria</taxon>
        <taxon>Bacillati</taxon>
        <taxon>Bacillota</taxon>
        <taxon>Clostridia</taxon>
        <taxon>Eubacteriales</taxon>
        <taxon>Heliobacteriaceae</taxon>
        <taxon>Heliorestis</taxon>
    </lineage>
</organism>
<dbReference type="EMBL" id="CP045875">
    <property type="protein sequence ID" value="QGG48962.1"/>
    <property type="molecule type" value="Genomic_DNA"/>
</dbReference>
<gene>
    <name evidence="1" type="ORF">FTV88_2873</name>
</gene>